<evidence type="ECO:0000313" key="1">
    <source>
        <dbReference type="EMBL" id="GGK81526.1"/>
    </source>
</evidence>
<gene>
    <name evidence="1" type="ORF">GCM10012284_14460</name>
</gene>
<organism evidence="1 2">
    <name type="scientific">Mangrovihabitans endophyticus</name>
    <dbReference type="NCBI Taxonomy" id="1751298"/>
    <lineage>
        <taxon>Bacteria</taxon>
        <taxon>Bacillati</taxon>
        <taxon>Actinomycetota</taxon>
        <taxon>Actinomycetes</taxon>
        <taxon>Micromonosporales</taxon>
        <taxon>Micromonosporaceae</taxon>
        <taxon>Mangrovihabitans</taxon>
    </lineage>
</organism>
<accession>A0A8J3BYQ3</accession>
<protein>
    <submittedName>
        <fullName evidence="1">Uncharacterized protein</fullName>
    </submittedName>
</protein>
<proteinExistence type="predicted"/>
<dbReference type="EMBL" id="BMMX01000003">
    <property type="protein sequence ID" value="GGK81526.1"/>
    <property type="molecule type" value="Genomic_DNA"/>
</dbReference>
<name>A0A8J3BYQ3_9ACTN</name>
<keyword evidence="2" id="KW-1185">Reference proteome</keyword>
<reference evidence="1" key="1">
    <citation type="journal article" date="2014" name="Int. J. Syst. Evol. Microbiol.">
        <title>Complete genome sequence of Corynebacterium casei LMG S-19264T (=DSM 44701T), isolated from a smear-ripened cheese.</title>
        <authorList>
            <consortium name="US DOE Joint Genome Institute (JGI-PGF)"/>
            <person name="Walter F."/>
            <person name="Albersmeier A."/>
            <person name="Kalinowski J."/>
            <person name="Ruckert C."/>
        </authorList>
    </citation>
    <scope>NUCLEOTIDE SEQUENCE</scope>
    <source>
        <strain evidence="1">CGMCC 4.7299</strain>
    </source>
</reference>
<dbReference type="AlphaFoldDB" id="A0A8J3BYQ3"/>
<dbReference type="Proteomes" id="UP000656042">
    <property type="component" value="Unassembled WGS sequence"/>
</dbReference>
<reference evidence="1" key="2">
    <citation type="submission" date="2020-09" db="EMBL/GenBank/DDBJ databases">
        <authorList>
            <person name="Sun Q."/>
            <person name="Zhou Y."/>
        </authorList>
    </citation>
    <scope>NUCLEOTIDE SEQUENCE</scope>
    <source>
        <strain evidence="1">CGMCC 4.7299</strain>
    </source>
</reference>
<evidence type="ECO:0000313" key="2">
    <source>
        <dbReference type="Proteomes" id="UP000656042"/>
    </source>
</evidence>
<sequence>MASILEIVERNEPFVSLSAPPKLKIGALAVCARVDLGERVPVSERYRVTCPTAKSKIGDVVARGGRGARGAWRAGGVAPGGVAGGGAAGTWWVRVLVCDCGARVTFSAR</sequence>
<comment type="caution">
    <text evidence="1">The sequence shown here is derived from an EMBL/GenBank/DDBJ whole genome shotgun (WGS) entry which is preliminary data.</text>
</comment>